<dbReference type="EMBL" id="KX814429">
    <property type="protein sequence ID" value="APG79370.1"/>
    <property type="molecule type" value="mRNA"/>
</dbReference>
<gene>
    <name evidence="2" type="primary">PBP9</name>
</gene>
<proteinExistence type="evidence at transcript level"/>
<protein>
    <submittedName>
        <fullName evidence="2">Pheromone binding protein 9</fullName>
    </submittedName>
</protein>
<dbReference type="AlphaFoldDB" id="A0A1L3KPQ2"/>
<keyword evidence="1" id="KW-0732">Signal</keyword>
<organism evidence="2">
    <name type="scientific">Cyrtotrachelus buqueti</name>
    <dbReference type="NCBI Taxonomy" id="1892066"/>
    <lineage>
        <taxon>Eukaryota</taxon>
        <taxon>Metazoa</taxon>
        <taxon>Ecdysozoa</taxon>
        <taxon>Arthropoda</taxon>
        <taxon>Hexapoda</taxon>
        <taxon>Insecta</taxon>
        <taxon>Pterygota</taxon>
        <taxon>Neoptera</taxon>
        <taxon>Endopterygota</taxon>
        <taxon>Coleoptera</taxon>
        <taxon>Polyphaga</taxon>
        <taxon>Cucujiformia</taxon>
        <taxon>Curculionidae</taxon>
        <taxon>Dryophthorinae</taxon>
        <taxon>Cyrtotrachelus</taxon>
    </lineage>
</organism>
<dbReference type="InterPro" id="IPR036728">
    <property type="entry name" value="PBP_GOBP_sf"/>
</dbReference>
<dbReference type="GO" id="GO:0005549">
    <property type="term" value="F:odorant binding"/>
    <property type="evidence" value="ECO:0007669"/>
    <property type="project" value="InterPro"/>
</dbReference>
<feature type="chain" id="PRO_5009854412" evidence="1">
    <location>
        <begin position="18"/>
        <end position="133"/>
    </location>
</feature>
<name>A0A1L3KPQ2_9CUCU</name>
<dbReference type="CDD" id="cd23992">
    <property type="entry name" value="PBP_GOBP"/>
    <property type="match status" value="1"/>
</dbReference>
<dbReference type="SMART" id="SM00708">
    <property type="entry name" value="PhBP"/>
    <property type="match status" value="1"/>
</dbReference>
<dbReference type="InterPro" id="IPR006170">
    <property type="entry name" value="PBP/GOBP"/>
</dbReference>
<evidence type="ECO:0000256" key="1">
    <source>
        <dbReference type="SAM" id="SignalP"/>
    </source>
</evidence>
<reference evidence="2" key="1">
    <citation type="submission" date="2016-09" db="EMBL/GenBank/DDBJ databases">
        <title>The developmental transcriptome of the bamboo snout beetle Cyrtotrachelus buqueti and insights into pheromone-binding proteins.</title>
        <authorList>
            <person name="Su T."/>
            <person name="Yang H."/>
        </authorList>
    </citation>
    <scope>NUCLEOTIDE SEQUENCE</scope>
</reference>
<accession>A0A1L3KPQ2</accession>
<dbReference type="Pfam" id="PF01395">
    <property type="entry name" value="PBP_GOBP"/>
    <property type="match status" value="1"/>
</dbReference>
<sequence>MKTFIVLSAFVLAVVLADTTKSSWNRVHKACQAKPGVFVDDAIFEKLKRNEKVTLPANFGVHAHCMLEGFGIQNSQGAIQQNGIKKAVQESVSDPAKANQIVSACSVSKSSKEETALGIFNCFGKNSVDIGQF</sequence>
<dbReference type="Gene3D" id="1.10.238.20">
    <property type="entry name" value="Pheromone/general odorant binding protein domain"/>
    <property type="match status" value="1"/>
</dbReference>
<evidence type="ECO:0000313" key="2">
    <source>
        <dbReference type="EMBL" id="APG79370.1"/>
    </source>
</evidence>
<dbReference type="SUPFAM" id="SSF47565">
    <property type="entry name" value="Insect pheromone/odorant-binding proteins"/>
    <property type="match status" value="1"/>
</dbReference>
<feature type="signal peptide" evidence="1">
    <location>
        <begin position="1"/>
        <end position="17"/>
    </location>
</feature>